<gene>
    <name evidence="4" type="primary">GBF1</name>
    <name evidence="4" type="ORF">Tcan_02805</name>
</gene>
<feature type="domain" description="GBF1-like tetratricopeptide repeats" evidence="3">
    <location>
        <begin position="1259"/>
        <end position="1429"/>
    </location>
</feature>
<dbReference type="SUPFAM" id="SSF48371">
    <property type="entry name" value="ARM repeat"/>
    <property type="match status" value="1"/>
</dbReference>
<dbReference type="Gene3D" id="1.10.1000.11">
    <property type="entry name" value="Arf Nucleotide-binding Site Opener,domain 2"/>
    <property type="match status" value="1"/>
</dbReference>
<dbReference type="GO" id="GO:0005085">
    <property type="term" value="F:guanyl-nucleotide exchange factor activity"/>
    <property type="evidence" value="ECO:0007669"/>
    <property type="project" value="InterPro"/>
</dbReference>
<dbReference type="GO" id="GO:0032012">
    <property type="term" value="P:regulation of ARF protein signal transduction"/>
    <property type="evidence" value="ECO:0007669"/>
    <property type="project" value="InterPro"/>
</dbReference>
<proteinExistence type="predicted"/>
<accession>A0A0B2UWS6</accession>
<evidence type="ECO:0000313" key="4">
    <source>
        <dbReference type="EMBL" id="KHN73843.1"/>
    </source>
</evidence>
<dbReference type="InterPro" id="IPR056604">
    <property type="entry name" value="GBF1-like_TPR"/>
</dbReference>
<feature type="compositionally biased region" description="Polar residues" evidence="1">
    <location>
        <begin position="648"/>
        <end position="660"/>
    </location>
</feature>
<dbReference type="OrthoDB" id="5862788at2759"/>
<dbReference type="PANTHER" id="PTHR10663:SF388">
    <property type="entry name" value="GOLGI-SPECIFIC BREFELDIN A-RESISTANCE GUANINE NUCLEOTIDE EXCHANGE FACTOR 1"/>
    <property type="match status" value="1"/>
</dbReference>
<feature type="compositionally biased region" description="Basic and acidic residues" evidence="1">
    <location>
        <begin position="664"/>
        <end position="676"/>
    </location>
</feature>
<organism evidence="4 5">
    <name type="scientific">Toxocara canis</name>
    <name type="common">Canine roundworm</name>
    <dbReference type="NCBI Taxonomy" id="6265"/>
    <lineage>
        <taxon>Eukaryota</taxon>
        <taxon>Metazoa</taxon>
        <taxon>Ecdysozoa</taxon>
        <taxon>Nematoda</taxon>
        <taxon>Chromadorea</taxon>
        <taxon>Rhabditida</taxon>
        <taxon>Spirurina</taxon>
        <taxon>Ascaridomorpha</taxon>
        <taxon>Ascaridoidea</taxon>
        <taxon>Toxocaridae</taxon>
        <taxon>Toxocara</taxon>
    </lineage>
</organism>
<dbReference type="Proteomes" id="UP000031036">
    <property type="component" value="Unassembled WGS sequence"/>
</dbReference>
<name>A0A0B2UWS6_TOXCA</name>
<evidence type="ECO:0000259" key="3">
    <source>
        <dbReference type="Pfam" id="PF23325"/>
    </source>
</evidence>
<dbReference type="InterPro" id="IPR000904">
    <property type="entry name" value="Sec7_dom"/>
</dbReference>
<evidence type="ECO:0000313" key="5">
    <source>
        <dbReference type="Proteomes" id="UP000031036"/>
    </source>
</evidence>
<feature type="region of interest" description="Disordered" evidence="1">
    <location>
        <begin position="1592"/>
        <end position="1611"/>
    </location>
</feature>
<feature type="domain" description="SEC7" evidence="2">
    <location>
        <begin position="1"/>
        <end position="36"/>
    </location>
</feature>
<reference evidence="4 5" key="1">
    <citation type="submission" date="2014-11" db="EMBL/GenBank/DDBJ databases">
        <title>Genetic blueprint of the zoonotic pathogen Toxocara canis.</title>
        <authorList>
            <person name="Zhu X.-Q."/>
            <person name="Korhonen P.K."/>
            <person name="Cai H."/>
            <person name="Young N.D."/>
            <person name="Nejsum P."/>
            <person name="von Samson-Himmelstjerna G."/>
            <person name="Boag P.R."/>
            <person name="Tan P."/>
            <person name="Li Q."/>
            <person name="Min J."/>
            <person name="Yang Y."/>
            <person name="Wang X."/>
            <person name="Fang X."/>
            <person name="Hall R.S."/>
            <person name="Hofmann A."/>
            <person name="Sternberg P.W."/>
            <person name="Jex A.R."/>
            <person name="Gasser R.B."/>
        </authorList>
    </citation>
    <scope>NUCLEOTIDE SEQUENCE [LARGE SCALE GENOMIC DNA]</scope>
    <source>
        <strain evidence="4">PN_DK_2014</strain>
    </source>
</reference>
<evidence type="ECO:0000259" key="2">
    <source>
        <dbReference type="Pfam" id="PF01369"/>
    </source>
</evidence>
<dbReference type="SUPFAM" id="SSF48425">
    <property type="entry name" value="Sec7 domain"/>
    <property type="match status" value="1"/>
</dbReference>
<feature type="compositionally biased region" description="Polar residues" evidence="1">
    <location>
        <begin position="1592"/>
        <end position="1604"/>
    </location>
</feature>
<dbReference type="Pfam" id="PF23325">
    <property type="entry name" value="TPR_28"/>
    <property type="match status" value="2"/>
</dbReference>
<feature type="domain" description="GBF1-like tetratricopeptide repeats" evidence="3">
    <location>
        <begin position="897"/>
        <end position="1067"/>
    </location>
</feature>
<feature type="compositionally biased region" description="Basic and acidic residues" evidence="1">
    <location>
        <begin position="634"/>
        <end position="647"/>
    </location>
</feature>
<dbReference type="PANTHER" id="PTHR10663">
    <property type="entry name" value="GUANYL-NUCLEOTIDE EXCHANGE FACTOR"/>
    <property type="match status" value="1"/>
</dbReference>
<dbReference type="STRING" id="6265.A0A0B2UWS6"/>
<dbReference type="InterPro" id="IPR023394">
    <property type="entry name" value="Sec7_C_sf"/>
</dbReference>
<dbReference type="InterPro" id="IPR016024">
    <property type="entry name" value="ARM-type_fold"/>
</dbReference>
<protein>
    <submittedName>
        <fullName evidence="4">Golgi-specific brefeldin A-resistance guanine nucleotide exchange factor 1</fullName>
    </submittedName>
</protein>
<dbReference type="GO" id="GO:0012505">
    <property type="term" value="C:endomembrane system"/>
    <property type="evidence" value="ECO:0007669"/>
    <property type="project" value="UniProtKB-ARBA"/>
</dbReference>
<dbReference type="EMBL" id="JPKZ01002998">
    <property type="protein sequence ID" value="KHN73843.1"/>
    <property type="molecule type" value="Genomic_DNA"/>
</dbReference>
<comment type="caution">
    <text evidence="4">The sequence shown here is derived from an EMBL/GenBank/DDBJ whole genome shotgun (WGS) entry which is preliminary data.</text>
</comment>
<feature type="compositionally biased region" description="Basic residues" evidence="1">
    <location>
        <begin position="820"/>
        <end position="829"/>
    </location>
</feature>
<evidence type="ECO:0000256" key="1">
    <source>
        <dbReference type="SAM" id="MobiDB-lite"/>
    </source>
</evidence>
<feature type="region of interest" description="Disordered" evidence="1">
    <location>
        <begin position="623"/>
        <end position="685"/>
    </location>
</feature>
<feature type="region of interest" description="Disordered" evidence="1">
    <location>
        <begin position="816"/>
        <end position="850"/>
    </location>
</feature>
<sequence length="1873" mass="205733">MQVECFKRNLSGTNGGQDFDSDMLEQMFHAIRTEEIVMPAEQVGLVKENYLWKVLLRRGETKEGEFIHVPAGWNDHDLFAIIWGPATAALSFVFDKSDQESILQKSLNGYRKCASIAAHYGMSDVFDNLIIHLCKFSTLMTSAEGSAEQNLEMQRAGGLTEMTTQNAEQVTIAFGENVKAQMAAKAMFQLVHTHGDILREGWKNILDCVLHLFRVRLLPSALTEVEDFVDSKGWVSIQRTHTPKISPNRNDSGLLSWFGLGGSNYDTRETKPTPDQQQLIKIAQSVIAECHPEQLIIDGKYLTSSALTELINALVQASSNIVSQSEAIKRGQPTRKISEQNEDAMILYLELMVSITLENKDRLSQIWPSVQHHLQWLMSTFGRNPVLVERAVVGLLRLANRNLFRLKEDIAEEILQSLGMLLKLRPPAMFMFSRQIAFGLHELLRANAANVHRREHWAVLFALLEAAGAGAYPEDTQIQREMNEDAMILYLELMVSITLENKDRLSQIWPSVQHHLQWLMSTFGRNPVLVERAVVGLLRLANRNLFRLKEDIAEEILQSLGMLLKLRPPAMFMFSRQIAFGLHELLRANAANVHRREHWAVLFALLEAAGAGAYPEDTQIQREMAAEQQPITKSVERHAHSDTEPTKTARSPSISTSGIVSTLGDDRGYTSDDPQRRHGSISSISTLSEHADSAISLVKGSTEWIHLDHKDAAIAVQQQQLQLRHEGSSFPPSRVLDRGTVVLRTNLARHEPAAFLKVGETLAFLVRDAAHVTPENFDSCVQCLRAYVEASLDGGRYAAGPLSGDAQNQLHSIVEDKSKRPFKGGRSHKLSLNASANSDEDPERAPESEQQQLSANYHQIAFQMLDLCHTLHVKAAGIYRSWAGGGAEVDASPSALWIHCWRPLVQCMARLCCDCRRQVRTQALNYLVRSFLIADMQTMSATEWENCFGDVLFPLVQKLLENLSPMDPIGMEETRVRAMQLISKILLNHLTPLSTLPSFPALWLRLLDYMDRYLHTDRSDLLSEAIPESLKNMILVLDNTGMFQAIPGLYQMTTTRMGSLLPELIAEVMPGPPKRESLETPTMPSEQVTPVEGTLADISEPAVISTAAGVAAASPTAVAPTPSASSSSAISPASPMTAVSASSSASFPVPAQPPITQFASAVGGRVQIAPPLEVFHERRSDSMKSDISQHSQSSELVEQQQLQQAVVVPSRSVEIPELVRRFTSKGALTFCLFSETRPTIVSMHISDCFKVDASPSALWIHCWRPLVQCMARLCCDCRRQVRTQALNYLVRSFLIADMQTMSATEWENCFGDVLFPLVQKLLENLSPMDPIGMEETRVRAMQLISKILLNHLTPLSTLPSFPALWLRLLDYMDRYLHTDRSDLLSEAIPESLKNMILVLDNTGMFQAIPGLYQMTTTRMGSLLPELIAEVMPGPPKRESLETPTMPSEQVTPVEGTLADISEPAVISTAAGVAAASPTAVAPTPSASSSSAISPASPMTAVSASSSASFPVPAQPPITQFASAVGGRVQIAPPLEVFHERRSDSMKSDISQHSQSSELVEQQQLQQAVVVPSRGVEIPELVRRFTSKEEVIVQSSPGSPIQTHQYHGGHHQDIGLSTQRRIHEQVLLQGAQHVQAPPHLAHAQQTTVLQASIVDHRYSQHLPQSVQAASATPRTPSTDYVPTAHLYQSAPPHLMQAQHYCIHSTHHLPTTSLDGTAQSSYTAGAVLGSSPTRAFPIVPSPTSAFSVLPSSLVGTGTQHSDLSAPPHLMQAQHYCIHSTHHLPTTSLDGTAQSSYTAGAVLGSSPTRAFPIVPSPTSAFSVLPSSLVGTGTQHSDLQQQQPQSVQMVGEGGVALAAASGTPSTIQQASYINERP</sequence>
<dbReference type="InterPro" id="IPR035999">
    <property type="entry name" value="Sec7_dom_sf"/>
</dbReference>
<keyword evidence="5" id="KW-1185">Reference proteome</keyword>
<dbReference type="Pfam" id="PF01369">
    <property type="entry name" value="Sec7"/>
    <property type="match status" value="1"/>
</dbReference>